<protein>
    <recommendedName>
        <fullName evidence="2">Nif11 domain-containing protein</fullName>
    </recommendedName>
</protein>
<gene>
    <name evidence="1" type="ORF">S01H1_31917</name>
</gene>
<organism evidence="1">
    <name type="scientific">marine sediment metagenome</name>
    <dbReference type="NCBI Taxonomy" id="412755"/>
    <lineage>
        <taxon>unclassified sequences</taxon>
        <taxon>metagenomes</taxon>
        <taxon>ecological metagenomes</taxon>
    </lineage>
</organism>
<evidence type="ECO:0008006" key="2">
    <source>
        <dbReference type="Google" id="ProtNLM"/>
    </source>
</evidence>
<name>X0U425_9ZZZZ</name>
<evidence type="ECO:0000313" key="1">
    <source>
        <dbReference type="EMBL" id="GAF94091.1"/>
    </source>
</evidence>
<comment type="caution">
    <text evidence="1">The sequence shown here is derived from an EMBL/GenBank/DDBJ whole genome shotgun (WGS) entry which is preliminary data.</text>
</comment>
<reference evidence="1" key="1">
    <citation type="journal article" date="2014" name="Front. Microbiol.">
        <title>High frequency of phylogenetically diverse reductive dehalogenase-homologous genes in deep subseafloor sedimentary metagenomes.</title>
        <authorList>
            <person name="Kawai M."/>
            <person name="Futagami T."/>
            <person name="Toyoda A."/>
            <person name="Takaki Y."/>
            <person name="Nishi S."/>
            <person name="Hori S."/>
            <person name="Arai W."/>
            <person name="Tsubouchi T."/>
            <person name="Morono Y."/>
            <person name="Uchiyama I."/>
            <person name="Ito T."/>
            <person name="Fujiyama A."/>
            <person name="Inagaki F."/>
            <person name="Takami H."/>
        </authorList>
    </citation>
    <scope>NUCLEOTIDE SEQUENCE</scope>
    <source>
        <strain evidence="1">Expedition CK06-06</strain>
    </source>
</reference>
<sequence>MKANQNLIAQLNEQFAGVFDQKSADEVLTLFTKSKHLSQFKEQLRRAGYDLDIGVQSGVDDAEDLWRILAERD</sequence>
<proteinExistence type="predicted"/>
<accession>X0U425</accession>
<dbReference type="EMBL" id="BARS01019728">
    <property type="protein sequence ID" value="GAF94091.1"/>
    <property type="molecule type" value="Genomic_DNA"/>
</dbReference>
<dbReference type="AlphaFoldDB" id="X0U425"/>